<sequence>MKKILAISGVGFCCMASPVAGEVRQASAEGFVSENRASVAASPSGVWAALVNPASWWNGEHSWSTDADNFSLDPRAGGCFCETIPAAEGRQAGSVEHMRVINAVPGQQLRMVGALGPLQGEALQAVLTIDLQAEGEGTAISFTYVVGGYARYPLEQLAPAVDSVMSEQLMRLGNLLESGTP</sequence>
<name>A0A0F7KPX4_9SPHN</name>
<dbReference type="InterPro" id="IPR013538">
    <property type="entry name" value="ASHA1/2-like_C"/>
</dbReference>
<dbReference type="AlphaFoldDB" id="A0A0F7KPX4"/>
<keyword evidence="4" id="KW-1185">Reference proteome</keyword>
<accession>A0A0F7KPX4</accession>
<reference evidence="3" key="1">
    <citation type="submission" date="2015-05" db="EMBL/GenBank/DDBJ databases">
        <title>The complete genome of Altererythrobacter atlanticus strain 26DY36.</title>
        <authorList>
            <person name="Wu Y.-H."/>
            <person name="Cheng H."/>
            <person name="Wu X.-W."/>
        </authorList>
    </citation>
    <scope>NUCLEOTIDE SEQUENCE [LARGE SCALE GENOMIC DNA]</scope>
    <source>
        <strain evidence="3">26DY36</strain>
    </source>
</reference>
<feature type="domain" description="Activator of Hsp90 ATPase homologue 1/2-like C-terminal" evidence="2">
    <location>
        <begin position="41"/>
        <end position="177"/>
    </location>
</feature>
<gene>
    <name evidence="3" type="ORF">WYH_00101</name>
</gene>
<dbReference type="Proteomes" id="UP000034392">
    <property type="component" value="Chromosome"/>
</dbReference>
<evidence type="ECO:0000256" key="1">
    <source>
        <dbReference type="ARBA" id="ARBA00006817"/>
    </source>
</evidence>
<dbReference type="CDD" id="cd07814">
    <property type="entry name" value="SRPBCC_CalC_Aha1-like"/>
    <property type="match status" value="1"/>
</dbReference>
<dbReference type="RefSeq" id="WP_046902267.1">
    <property type="nucleotide sequence ID" value="NZ_CP011452.2"/>
</dbReference>
<evidence type="ECO:0000313" key="3">
    <source>
        <dbReference type="EMBL" id="AKH41167.1"/>
    </source>
</evidence>
<dbReference type="KEGG" id="aay:WYH_00101"/>
<dbReference type="EMBL" id="CP011452">
    <property type="protein sequence ID" value="AKH41167.1"/>
    <property type="molecule type" value="Genomic_DNA"/>
</dbReference>
<dbReference type="InterPro" id="IPR023393">
    <property type="entry name" value="START-like_dom_sf"/>
</dbReference>
<evidence type="ECO:0000313" key="4">
    <source>
        <dbReference type="Proteomes" id="UP000034392"/>
    </source>
</evidence>
<dbReference type="Gene3D" id="3.30.530.20">
    <property type="match status" value="1"/>
</dbReference>
<protein>
    <recommendedName>
        <fullName evidence="2">Activator of Hsp90 ATPase homologue 1/2-like C-terminal domain-containing protein</fullName>
    </recommendedName>
</protein>
<comment type="similarity">
    <text evidence="1">Belongs to the AHA1 family.</text>
</comment>
<proteinExistence type="inferred from homology"/>
<organism evidence="3 4">
    <name type="scientific">Croceibacterium atlanticum</name>
    <dbReference type="NCBI Taxonomy" id="1267766"/>
    <lineage>
        <taxon>Bacteria</taxon>
        <taxon>Pseudomonadati</taxon>
        <taxon>Pseudomonadota</taxon>
        <taxon>Alphaproteobacteria</taxon>
        <taxon>Sphingomonadales</taxon>
        <taxon>Erythrobacteraceae</taxon>
        <taxon>Croceibacterium</taxon>
    </lineage>
</organism>
<dbReference type="SUPFAM" id="SSF55961">
    <property type="entry name" value="Bet v1-like"/>
    <property type="match status" value="1"/>
</dbReference>
<dbReference type="STRING" id="1267766.WYH_00101"/>
<evidence type="ECO:0000259" key="2">
    <source>
        <dbReference type="Pfam" id="PF08327"/>
    </source>
</evidence>
<dbReference type="PATRIC" id="fig|1267766.3.peg.102"/>
<dbReference type="OrthoDB" id="5735475at2"/>
<dbReference type="Pfam" id="PF08327">
    <property type="entry name" value="AHSA1"/>
    <property type="match status" value="1"/>
</dbReference>